<accession>A0ACB8CLQ7</accession>
<name>A0ACB8CLQ7_DERSI</name>
<dbReference type="Proteomes" id="UP000821865">
    <property type="component" value="Chromosome 6"/>
</dbReference>
<evidence type="ECO:0000313" key="2">
    <source>
        <dbReference type="Proteomes" id="UP000821865"/>
    </source>
</evidence>
<reference evidence="1" key="1">
    <citation type="submission" date="2020-05" db="EMBL/GenBank/DDBJ databases">
        <title>Large-scale comparative analyses of tick genomes elucidate their genetic diversity and vector capacities.</title>
        <authorList>
            <person name="Jia N."/>
            <person name="Wang J."/>
            <person name="Shi W."/>
            <person name="Du L."/>
            <person name="Sun Y."/>
            <person name="Zhan W."/>
            <person name="Jiang J."/>
            <person name="Wang Q."/>
            <person name="Zhang B."/>
            <person name="Ji P."/>
            <person name="Sakyi L.B."/>
            <person name="Cui X."/>
            <person name="Yuan T."/>
            <person name="Jiang B."/>
            <person name="Yang W."/>
            <person name="Lam T.T.-Y."/>
            <person name="Chang Q."/>
            <person name="Ding S."/>
            <person name="Wang X."/>
            <person name="Zhu J."/>
            <person name="Ruan X."/>
            <person name="Zhao L."/>
            <person name="Wei J."/>
            <person name="Que T."/>
            <person name="Du C."/>
            <person name="Cheng J."/>
            <person name="Dai P."/>
            <person name="Han X."/>
            <person name="Huang E."/>
            <person name="Gao Y."/>
            <person name="Liu J."/>
            <person name="Shao H."/>
            <person name="Ye R."/>
            <person name="Li L."/>
            <person name="Wei W."/>
            <person name="Wang X."/>
            <person name="Wang C."/>
            <person name="Yang T."/>
            <person name="Huo Q."/>
            <person name="Li W."/>
            <person name="Guo W."/>
            <person name="Chen H."/>
            <person name="Zhou L."/>
            <person name="Ni X."/>
            <person name="Tian J."/>
            <person name="Zhou Y."/>
            <person name="Sheng Y."/>
            <person name="Liu T."/>
            <person name="Pan Y."/>
            <person name="Xia L."/>
            <person name="Li J."/>
            <person name="Zhao F."/>
            <person name="Cao W."/>
        </authorList>
    </citation>
    <scope>NUCLEOTIDE SEQUENCE</scope>
    <source>
        <strain evidence="1">Dsil-2018</strain>
    </source>
</reference>
<comment type="caution">
    <text evidence="1">The sequence shown here is derived from an EMBL/GenBank/DDBJ whole genome shotgun (WGS) entry which is preliminary data.</text>
</comment>
<dbReference type="EMBL" id="CM023475">
    <property type="protein sequence ID" value="KAH7945833.1"/>
    <property type="molecule type" value="Genomic_DNA"/>
</dbReference>
<protein>
    <submittedName>
        <fullName evidence="1">Uncharacterized protein</fullName>
    </submittedName>
</protein>
<gene>
    <name evidence="1" type="ORF">HPB49_016045</name>
</gene>
<evidence type="ECO:0000313" key="1">
    <source>
        <dbReference type="EMBL" id="KAH7945833.1"/>
    </source>
</evidence>
<sequence>MIDWDLFRDIRKDCWENFSDWKQNLSRDVKRATKVVETPPEIGSMDSKLAHLFEARNGLKERWKQNKLNRRLRRRVAEINREIETYSVQLERARWEETCNMVDGQMRVGGKWNLLKHLMGPEKSKSSQHRVVDRIVSAALRDSSEKEVCNMLAGKYLPLRGVDAPPSRPLLYNGRTQSKLDENITTAEVRMALMDLNGSCEFGVDGMSEDVHRGIGRGGRRDGTDRK</sequence>
<proteinExistence type="predicted"/>
<organism evidence="1 2">
    <name type="scientific">Dermacentor silvarum</name>
    <name type="common">Tick</name>
    <dbReference type="NCBI Taxonomy" id="543639"/>
    <lineage>
        <taxon>Eukaryota</taxon>
        <taxon>Metazoa</taxon>
        <taxon>Ecdysozoa</taxon>
        <taxon>Arthropoda</taxon>
        <taxon>Chelicerata</taxon>
        <taxon>Arachnida</taxon>
        <taxon>Acari</taxon>
        <taxon>Parasitiformes</taxon>
        <taxon>Ixodida</taxon>
        <taxon>Ixodoidea</taxon>
        <taxon>Ixodidae</taxon>
        <taxon>Rhipicephalinae</taxon>
        <taxon>Dermacentor</taxon>
    </lineage>
</organism>
<keyword evidence="2" id="KW-1185">Reference proteome</keyword>